<reference evidence="2" key="1">
    <citation type="submission" date="2018-05" db="EMBL/GenBank/DDBJ databases">
        <authorList>
            <person name="Lanie J.A."/>
            <person name="Ng W.-L."/>
            <person name="Kazmierczak K.M."/>
            <person name="Andrzejewski T.M."/>
            <person name="Davidsen T.M."/>
            <person name="Wayne K.J."/>
            <person name="Tettelin H."/>
            <person name="Glass J.I."/>
            <person name="Rusch D."/>
            <person name="Podicherti R."/>
            <person name="Tsui H.-C.T."/>
            <person name="Winkler M.E."/>
        </authorList>
    </citation>
    <scope>NUCLEOTIDE SEQUENCE</scope>
</reference>
<accession>A0A383ERB2</accession>
<dbReference type="InterPro" id="IPR015890">
    <property type="entry name" value="Chorismate_C"/>
</dbReference>
<evidence type="ECO:0000313" key="2">
    <source>
        <dbReference type="EMBL" id="SVE59492.1"/>
    </source>
</evidence>
<protein>
    <recommendedName>
        <fullName evidence="1">Chorismate-utilising enzyme C-terminal domain-containing protein</fullName>
    </recommendedName>
</protein>
<dbReference type="AlphaFoldDB" id="A0A383ERB2"/>
<feature type="domain" description="Chorismate-utilising enzyme C-terminal" evidence="1">
    <location>
        <begin position="49"/>
        <end position="229"/>
    </location>
</feature>
<dbReference type="PANTHER" id="PTHR42839">
    <property type="entry name" value="ISOCHORISMATE SYNTHASE ENTC"/>
    <property type="match status" value="1"/>
</dbReference>
<dbReference type="PANTHER" id="PTHR42839:SF2">
    <property type="entry name" value="ISOCHORISMATE SYNTHASE ENTC"/>
    <property type="match status" value="1"/>
</dbReference>
<dbReference type="EMBL" id="UINC01228258">
    <property type="protein sequence ID" value="SVE59492.1"/>
    <property type="molecule type" value="Genomic_DNA"/>
</dbReference>
<evidence type="ECO:0000259" key="1">
    <source>
        <dbReference type="Pfam" id="PF00425"/>
    </source>
</evidence>
<name>A0A383ERB2_9ZZZZ</name>
<dbReference type="SUPFAM" id="SSF56322">
    <property type="entry name" value="ADC synthase"/>
    <property type="match status" value="1"/>
</dbReference>
<gene>
    <name evidence="2" type="ORF">METZ01_LOCUS512346</name>
</gene>
<dbReference type="Pfam" id="PF00425">
    <property type="entry name" value="Chorismate_bind"/>
    <property type="match status" value="1"/>
</dbReference>
<dbReference type="InterPro" id="IPR005801">
    <property type="entry name" value="ADC_synthase"/>
</dbReference>
<feature type="non-terminal residue" evidence="2">
    <location>
        <position position="1"/>
    </location>
</feature>
<feature type="non-terminal residue" evidence="2">
    <location>
        <position position="229"/>
    </location>
</feature>
<proteinExistence type="predicted"/>
<dbReference type="Gene3D" id="3.60.120.10">
    <property type="entry name" value="Anthranilate synthase"/>
    <property type="match status" value="1"/>
</dbReference>
<organism evidence="2">
    <name type="scientific">marine metagenome</name>
    <dbReference type="NCBI Taxonomy" id="408172"/>
    <lineage>
        <taxon>unclassified sequences</taxon>
        <taxon>metagenomes</taxon>
        <taxon>ecological metagenomes</taxon>
    </lineage>
</organism>
<sequence>SRMIPPNEEVESLINKFTRTMIFYENRLPVTLPPIKRVAVDKYRDVPDRDTYAQTIFSVLGEIKPSQLEKVVISRSHHVKVGTGFSGVSSMQVLRNAYPKCTSFFFSFPGKGTFFGSTPERLIRLKDKFVQTEALAGTIARGNNIEEDRILAETLMGSHKEREEHNLVMEQIIRKLEPILSDIQYSSSPRILKLKNVQHLQTPITGELGNEEHILNLVARLHPTSAVAG</sequence>